<gene>
    <name evidence="2" type="ORF">GK091_26765</name>
</gene>
<keyword evidence="1" id="KW-0472">Membrane</keyword>
<sequence length="93" mass="10236">MEFKLGKKSGGYVTAKTYSAGVLTGLIVGLTVGMLFAPRSGKKTRRRIKDTLADQTKEIQNQWDKATSEIQNQWDKTTSQAKDAVDTIKGKIS</sequence>
<dbReference type="PANTHER" id="PTHR35792">
    <property type="entry name" value="GENERAL STRESS PROTEIN"/>
    <property type="match status" value="1"/>
</dbReference>
<evidence type="ECO:0000313" key="2">
    <source>
        <dbReference type="EMBL" id="NEU70497.1"/>
    </source>
</evidence>
<proteinExistence type="predicted"/>
<keyword evidence="1" id="KW-0812">Transmembrane</keyword>
<keyword evidence="3" id="KW-1185">Reference proteome</keyword>
<organism evidence="2 3">
    <name type="scientific">Spirosoma agri</name>
    <dbReference type="NCBI Taxonomy" id="1987381"/>
    <lineage>
        <taxon>Bacteria</taxon>
        <taxon>Pseudomonadati</taxon>
        <taxon>Bacteroidota</taxon>
        <taxon>Cytophagia</taxon>
        <taxon>Cytophagales</taxon>
        <taxon>Cytophagaceae</taxon>
        <taxon>Spirosoma</taxon>
    </lineage>
</organism>
<protein>
    <submittedName>
        <fullName evidence="2">YtxH domain-containing protein</fullName>
    </submittedName>
</protein>
<evidence type="ECO:0000256" key="1">
    <source>
        <dbReference type="SAM" id="Phobius"/>
    </source>
</evidence>
<dbReference type="InterPro" id="IPR052928">
    <property type="entry name" value="Desiccation-related_membrane"/>
</dbReference>
<dbReference type="EMBL" id="JAAGNZ010000005">
    <property type="protein sequence ID" value="NEU70497.1"/>
    <property type="molecule type" value="Genomic_DNA"/>
</dbReference>
<dbReference type="Proteomes" id="UP000477386">
    <property type="component" value="Unassembled WGS sequence"/>
</dbReference>
<dbReference type="Pfam" id="PF12732">
    <property type="entry name" value="YtxH"/>
    <property type="match status" value="1"/>
</dbReference>
<dbReference type="RefSeq" id="WP_164043806.1">
    <property type="nucleotide sequence ID" value="NZ_JAAGNZ010000005.1"/>
</dbReference>
<keyword evidence="1" id="KW-1133">Transmembrane helix</keyword>
<dbReference type="InterPro" id="IPR024623">
    <property type="entry name" value="YtxH"/>
</dbReference>
<comment type="caution">
    <text evidence="2">The sequence shown here is derived from an EMBL/GenBank/DDBJ whole genome shotgun (WGS) entry which is preliminary data.</text>
</comment>
<name>A0A6M0IRE2_9BACT</name>
<dbReference type="AlphaFoldDB" id="A0A6M0IRE2"/>
<dbReference type="PANTHER" id="PTHR35792:SF1">
    <property type="entry name" value="SLL0268 PROTEIN"/>
    <property type="match status" value="1"/>
</dbReference>
<accession>A0A6M0IRE2</accession>
<evidence type="ECO:0000313" key="3">
    <source>
        <dbReference type="Proteomes" id="UP000477386"/>
    </source>
</evidence>
<reference evidence="2 3" key="1">
    <citation type="submission" date="2020-02" db="EMBL/GenBank/DDBJ databases">
        <title>Draft genome sequence of two Spirosoma agri KCTC 52727 and Spirosoma terrae KCTC 52035.</title>
        <authorList>
            <person name="Rojas J."/>
            <person name="Ambika Manirajan B."/>
            <person name="Ratering S."/>
            <person name="Suarez C."/>
            <person name="Schnell S."/>
        </authorList>
    </citation>
    <scope>NUCLEOTIDE SEQUENCE [LARGE SCALE GENOMIC DNA]</scope>
    <source>
        <strain evidence="2 3">KCTC 52727</strain>
    </source>
</reference>
<feature type="transmembrane region" description="Helical" evidence="1">
    <location>
        <begin position="20"/>
        <end position="37"/>
    </location>
</feature>